<keyword evidence="9" id="KW-1185">Reference proteome</keyword>
<evidence type="ECO:0000259" key="7">
    <source>
        <dbReference type="Pfam" id="PF00482"/>
    </source>
</evidence>
<organism evidence="8 9">
    <name type="scientific">Tessaracoccus aquimaris</name>
    <dbReference type="NCBI Taxonomy" id="1332264"/>
    <lineage>
        <taxon>Bacteria</taxon>
        <taxon>Bacillati</taxon>
        <taxon>Actinomycetota</taxon>
        <taxon>Actinomycetes</taxon>
        <taxon>Propionibacteriales</taxon>
        <taxon>Propionibacteriaceae</taxon>
        <taxon>Tessaracoccus</taxon>
    </lineage>
</organism>
<comment type="subcellular location">
    <subcellularLocation>
        <location evidence="1">Cell membrane</location>
        <topology evidence="1">Multi-pass membrane protein</topology>
    </subcellularLocation>
</comment>
<dbReference type="Proteomes" id="UP000188145">
    <property type="component" value="Chromosome"/>
</dbReference>
<feature type="transmembrane region" description="Helical" evidence="6">
    <location>
        <begin position="6"/>
        <end position="25"/>
    </location>
</feature>
<sequence>MMPVEILILTVLLGTALGIVGWVLASGSPRRAVLSNLERGANAKAASTTVRTRARGTGWAALLPSAWYERTARKLAHAGMGERFTPEKTVAAKLIGTLLAALFGAVLITRIGAGWTWLAAAGAMALAFFLPEILMYNASIKRRAEVDLQLPDMLDQMSIAVSAGLGFDAAMLRVAKAGHGVLAEEFVRTIQDLHVGKSRRSSYEDLNARVGSVPLRRFTRTIVQAETYGLGLVDVLQTQADELRDIRKQNAERKAMAIPVKVTFPLIVAILPALFIVVLGPAVVNIVTNLGRL</sequence>
<keyword evidence="3 6" id="KW-0812">Transmembrane</keyword>
<evidence type="ECO:0000256" key="5">
    <source>
        <dbReference type="ARBA" id="ARBA00023136"/>
    </source>
</evidence>
<protein>
    <recommendedName>
        <fullName evidence="7">Type II secretion system protein GspF domain-containing protein</fullName>
    </recommendedName>
</protein>
<feature type="transmembrane region" description="Helical" evidence="6">
    <location>
        <begin position="114"/>
        <end position="134"/>
    </location>
</feature>
<keyword evidence="2" id="KW-1003">Cell membrane</keyword>
<gene>
    <name evidence="8" type="ORF">BW730_05650</name>
</gene>
<evidence type="ECO:0000313" key="9">
    <source>
        <dbReference type="Proteomes" id="UP000188145"/>
    </source>
</evidence>
<dbReference type="InterPro" id="IPR018076">
    <property type="entry name" value="T2SS_GspF_dom"/>
</dbReference>
<feature type="transmembrane region" description="Helical" evidence="6">
    <location>
        <begin position="90"/>
        <end position="108"/>
    </location>
</feature>
<evidence type="ECO:0000256" key="6">
    <source>
        <dbReference type="SAM" id="Phobius"/>
    </source>
</evidence>
<evidence type="ECO:0000256" key="1">
    <source>
        <dbReference type="ARBA" id="ARBA00004651"/>
    </source>
</evidence>
<accession>A0A1Q2CLU1</accession>
<keyword evidence="4 6" id="KW-1133">Transmembrane helix</keyword>
<keyword evidence="5 6" id="KW-0472">Membrane</keyword>
<name>A0A1Q2CLU1_9ACTN</name>
<evidence type="ECO:0000313" key="8">
    <source>
        <dbReference type="EMBL" id="AQP47077.1"/>
    </source>
</evidence>
<dbReference type="PANTHER" id="PTHR35007">
    <property type="entry name" value="INTEGRAL MEMBRANE PROTEIN-RELATED"/>
    <property type="match status" value="1"/>
</dbReference>
<dbReference type="GO" id="GO:0005886">
    <property type="term" value="C:plasma membrane"/>
    <property type="evidence" value="ECO:0007669"/>
    <property type="project" value="UniProtKB-SubCell"/>
</dbReference>
<dbReference type="STRING" id="1332264.BW730_05650"/>
<feature type="transmembrane region" description="Helical" evidence="6">
    <location>
        <begin position="262"/>
        <end position="287"/>
    </location>
</feature>
<proteinExistence type="predicted"/>
<evidence type="ECO:0000256" key="3">
    <source>
        <dbReference type="ARBA" id="ARBA00022692"/>
    </source>
</evidence>
<dbReference type="KEGG" id="tes:BW730_05650"/>
<feature type="domain" description="Type II secretion system protein GspF" evidence="7">
    <location>
        <begin position="154"/>
        <end position="279"/>
    </location>
</feature>
<reference evidence="9" key="1">
    <citation type="submission" date="2017-02" db="EMBL/GenBank/DDBJ databases">
        <title>Tessaracoccus aquaemaris sp. nov., isolated from the intestine of a Korean rockfish, Sebastes schlegelii, in a marine aquaculture pond.</title>
        <authorList>
            <person name="Tak E.J."/>
            <person name="Bae J.-W."/>
        </authorList>
    </citation>
    <scope>NUCLEOTIDE SEQUENCE [LARGE SCALE GENOMIC DNA]</scope>
    <source>
        <strain evidence="9">NSG39</strain>
    </source>
</reference>
<dbReference type="PANTHER" id="PTHR35007:SF2">
    <property type="entry name" value="PILUS ASSEMBLE PROTEIN"/>
    <property type="match status" value="1"/>
</dbReference>
<dbReference type="AlphaFoldDB" id="A0A1Q2CLU1"/>
<dbReference type="Pfam" id="PF00482">
    <property type="entry name" value="T2SSF"/>
    <property type="match status" value="1"/>
</dbReference>
<evidence type="ECO:0000256" key="4">
    <source>
        <dbReference type="ARBA" id="ARBA00022989"/>
    </source>
</evidence>
<evidence type="ECO:0000256" key="2">
    <source>
        <dbReference type="ARBA" id="ARBA00022475"/>
    </source>
</evidence>
<dbReference type="EMBL" id="CP019606">
    <property type="protein sequence ID" value="AQP47077.1"/>
    <property type="molecule type" value="Genomic_DNA"/>
</dbReference>